<keyword evidence="2" id="KW-0805">Transcription regulation</keyword>
<gene>
    <name evidence="7" type="ORF">AACH10_05460</name>
</gene>
<dbReference type="PROSITE" id="PS50977">
    <property type="entry name" value="HTH_TETR_2"/>
    <property type="match status" value="1"/>
</dbReference>
<dbReference type="PANTHER" id="PTHR30055:SF240">
    <property type="entry name" value="HTH-TYPE TRANSCRIPTIONAL REGULATOR ACRR"/>
    <property type="match status" value="1"/>
</dbReference>
<evidence type="ECO:0000259" key="6">
    <source>
        <dbReference type="PROSITE" id="PS50977"/>
    </source>
</evidence>
<accession>A0ABU9CCS0</accession>
<evidence type="ECO:0000256" key="5">
    <source>
        <dbReference type="PROSITE-ProRule" id="PRU00335"/>
    </source>
</evidence>
<dbReference type="Pfam" id="PF00440">
    <property type="entry name" value="TetR_N"/>
    <property type="match status" value="1"/>
</dbReference>
<evidence type="ECO:0000256" key="3">
    <source>
        <dbReference type="ARBA" id="ARBA00023125"/>
    </source>
</evidence>
<dbReference type="PROSITE" id="PS01081">
    <property type="entry name" value="HTH_TETR_1"/>
    <property type="match status" value="1"/>
</dbReference>
<evidence type="ECO:0000256" key="1">
    <source>
        <dbReference type="ARBA" id="ARBA00022491"/>
    </source>
</evidence>
<sequence>MRRTKEEAQATREQLLDAAERLFLERGLAATSLQDIARAAGVTRGAVYWHFADKVALAEALFERVDLPMEQVMAQAERDLAADPLAQLRNLAGSAIRLIRDDAPARRAFTIILHSGPFIGELAPLAQRHDESLSDCTSRMERLFAAAMAAGQLRRDITPRQAVTALFGLVDGLLRLCTLNEAAIARCDEAERAIALLFDGLLPQAAGHGTRV</sequence>
<dbReference type="SUPFAM" id="SSF48498">
    <property type="entry name" value="Tetracyclin repressor-like, C-terminal domain"/>
    <property type="match status" value="1"/>
</dbReference>
<evidence type="ECO:0000313" key="7">
    <source>
        <dbReference type="EMBL" id="MEK8049674.1"/>
    </source>
</evidence>
<comment type="caution">
    <text evidence="7">The sequence shown here is derived from an EMBL/GenBank/DDBJ whole genome shotgun (WGS) entry which is preliminary data.</text>
</comment>
<organism evidence="7 8">
    <name type="scientific">Pseudaquabacterium inlustre</name>
    <dbReference type="NCBI Taxonomy" id="2984192"/>
    <lineage>
        <taxon>Bacteria</taxon>
        <taxon>Pseudomonadati</taxon>
        <taxon>Pseudomonadota</taxon>
        <taxon>Betaproteobacteria</taxon>
        <taxon>Burkholderiales</taxon>
        <taxon>Sphaerotilaceae</taxon>
        <taxon>Pseudaquabacterium</taxon>
    </lineage>
</organism>
<keyword evidence="8" id="KW-1185">Reference proteome</keyword>
<dbReference type="RefSeq" id="WP_341409357.1">
    <property type="nucleotide sequence ID" value="NZ_JBBUTH010000003.1"/>
</dbReference>
<dbReference type="EMBL" id="JBBUTH010000003">
    <property type="protein sequence ID" value="MEK8049674.1"/>
    <property type="molecule type" value="Genomic_DNA"/>
</dbReference>
<dbReference type="InterPro" id="IPR036271">
    <property type="entry name" value="Tet_transcr_reg_TetR-rel_C_sf"/>
</dbReference>
<evidence type="ECO:0000256" key="2">
    <source>
        <dbReference type="ARBA" id="ARBA00023015"/>
    </source>
</evidence>
<dbReference type="PANTHER" id="PTHR30055">
    <property type="entry name" value="HTH-TYPE TRANSCRIPTIONAL REGULATOR RUTR"/>
    <property type="match status" value="1"/>
</dbReference>
<dbReference type="InterPro" id="IPR023772">
    <property type="entry name" value="DNA-bd_HTH_TetR-type_CS"/>
</dbReference>
<evidence type="ECO:0000313" key="8">
    <source>
        <dbReference type="Proteomes" id="UP001365405"/>
    </source>
</evidence>
<feature type="DNA-binding region" description="H-T-H motif" evidence="5">
    <location>
        <begin position="32"/>
        <end position="51"/>
    </location>
</feature>
<dbReference type="SUPFAM" id="SSF46689">
    <property type="entry name" value="Homeodomain-like"/>
    <property type="match status" value="1"/>
</dbReference>
<name>A0ABU9CCS0_9BURK</name>
<dbReference type="InterPro" id="IPR009057">
    <property type="entry name" value="Homeodomain-like_sf"/>
</dbReference>
<dbReference type="InterPro" id="IPR050109">
    <property type="entry name" value="HTH-type_TetR-like_transc_reg"/>
</dbReference>
<dbReference type="InterPro" id="IPR013572">
    <property type="entry name" value="Tscrpt_reg_MAATS_C"/>
</dbReference>
<dbReference type="Pfam" id="PF08361">
    <property type="entry name" value="TetR_C_2"/>
    <property type="match status" value="1"/>
</dbReference>
<dbReference type="PRINTS" id="PR00455">
    <property type="entry name" value="HTHTETR"/>
</dbReference>
<keyword evidence="3 5" id="KW-0238">DNA-binding</keyword>
<dbReference type="Gene3D" id="1.10.357.10">
    <property type="entry name" value="Tetracycline Repressor, domain 2"/>
    <property type="match status" value="1"/>
</dbReference>
<keyword evidence="4" id="KW-0804">Transcription</keyword>
<evidence type="ECO:0000256" key="4">
    <source>
        <dbReference type="ARBA" id="ARBA00023163"/>
    </source>
</evidence>
<proteinExistence type="predicted"/>
<reference evidence="7 8" key="1">
    <citation type="submission" date="2024-04" db="EMBL/GenBank/DDBJ databases">
        <title>Novel species of the genus Ideonella isolated from streams.</title>
        <authorList>
            <person name="Lu H."/>
        </authorList>
    </citation>
    <scope>NUCLEOTIDE SEQUENCE [LARGE SCALE GENOMIC DNA]</scope>
    <source>
        <strain evidence="7 8">DXS22W</strain>
    </source>
</reference>
<keyword evidence="1" id="KW-0678">Repressor</keyword>
<protein>
    <submittedName>
        <fullName evidence="7">TetR family transcriptional regulator</fullName>
    </submittedName>
</protein>
<dbReference type="InterPro" id="IPR001647">
    <property type="entry name" value="HTH_TetR"/>
</dbReference>
<dbReference type="Proteomes" id="UP001365405">
    <property type="component" value="Unassembled WGS sequence"/>
</dbReference>
<feature type="domain" description="HTH tetR-type" evidence="6">
    <location>
        <begin position="9"/>
        <end position="69"/>
    </location>
</feature>